<accession>A0A1T0CR79</accession>
<dbReference type="InterPro" id="IPR045584">
    <property type="entry name" value="Pilin-like"/>
</dbReference>
<dbReference type="EMBL" id="MUYU01000008">
    <property type="protein sequence ID" value="OOS24837.1"/>
    <property type="molecule type" value="Genomic_DNA"/>
</dbReference>
<dbReference type="Proteomes" id="UP000189800">
    <property type="component" value="Unassembled WGS sequence"/>
</dbReference>
<evidence type="ECO:0000256" key="3">
    <source>
        <dbReference type="ARBA" id="ARBA00022481"/>
    </source>
</evidence>
<dbReference type="PRINTS" id="PR00813">
    <property type="entry name" value="BCTERIALGSPG"/>
</dbReference>
<dbReference type="GO" id="GO:0007155">
    <property type="term" value="P:cell adhesion"/>
    <property type="evidence" value="ECO:0007669"/>
    <property type="project" value="InterPro"/>
</dbReference>
<keyword evidence="5" id="KW-0812">Transmembrane</keyword>
<dbReference type="STRING" id="470453.B0680_03415"/>
<evidence type="ECO:0000256" key="2">
    <source>
        <dbReference type="ARBA" id="ARBA00011156"/>
    </source>
</evidence>
<keyword evidence="3" id="KW-0488">Methylation</keyword>
<evidence type="ECO:0000256" key="4">
    <source>
        <dbReference type="RuleBase" id="RU000389"/>
    </source>
</evidence>
<gene>
    <name evidence="6" type="ORF">B0680_03415</name>
</gene>
<evidence type="ECO:0000313" key="6">
    <source>
        <dbReference type="EMBL" id="OOS24837.1"/>
    </source>
</evidence>
<keyword evidence="4" id="KW-0281">Fimbrium</keyword>
<dbReference type="PANTHER" id="PTHR30093:SF34">
    <property type="entry name" value="PREPILIN PEPTIDASE-DEPENDENT PROTEIN D"/>
    <property type="match status" value="1"/>
</dbReference>
<dbReference type="Gene3D" id="3.30.700.10">
    <property type="entry name" value="Glycoprotein, Type 4 Pilin"/>
    <property type="match status" value="1"/>
</dbReference>
<name>A0A1T0CR79_9GAMM</name>
<sequence length="147" mass="15608">MKSQQGFTLIELLIVIVIIGVLAMFAIPQYQNYTASSQVSRVVMETSQLRTAVDMCLMQGITDAAKCDIGAFNSDLMKDNKPTITLGNDVKIEATFANNASTSIQGKKVTWGYTQANGWSCTSDVGEDFAVKGCATSTAVAPAPAGQ</sequence>
<protein>
    <submittedName>
        <fullName evidence="6">Pilus assembly protein PilA</fullName>
    </submittedName>
</protein>
<dbReference type="RefSeq" id="WP_078253655.1">
    <property type="nucleotide sequence ID" value="NZ_MUYU01000008.1"/>
</dbReference>
<dbReference type="OrthoDB" id="115249at2"/>
<comment type="similarity">
    <text evidence="1 4">Belongs to the N-Me-Phe pilin family.</text>
</comment>
<dbReference type="Pfam" id="PF00114">
    <property type="entry name" value="Pilin"/>
    <property type="match status" value="1"/>
</dbReference>
<organism evidence="6 7">
    <name type="scientific">Moraxella pluranimalium</name>
    <dbReference type="NCBI Taxonomy" id="470453"/>
    <lineage>
        <taxon>Bacteria</taxon>
        <taxon>Pseudomonadati</taxon>
        <taxon>Pseudomonadota</taxon>
        <taxon>Gammaproteobacteria</taxon>
        <taxon>Moraxellales</taxon>
        <taxon>Moraxellaceae</taxon>
        <taxon>Moraxella</taxon>
    </lineage>
</organism>
<dbReference type="NCBIfam" id="TIGR02532">
    <property type="entry name" value="IV_pilin_GFxxxE"/>
    <property type="match status" value="1"/>
</dbReference>
<evidence type="ECO:0000256" key="5">
    <source>
        <dbReference type="SAM" id="Phobius"/>
    </source>
</evidence>
<feature type="transmembrane region" description="Helical" evidence="5">
    <location>
        <begin position="7"/>
        <end position="27"/>
    </location>
</feature>
<reference evidence="6 7" key="1">
    <citation type="submission" date="2017-02" db="EMBL/GenBank/DDBJ databases">
        <title>Draft genome sequence of Moraxella pluranimalium CCUG 54913T type strain.</title>
        <authorList>
            <person name="Salva-Serra F."/>
            <person name="Engstrom-Jakobsson H."/>
            <person name="Thorell K."/>
            <person name="Jaen-Luchoro D."/>
            <person name="Gonzales-Siles L."/>
            <person name="Karlsson R."/>
            <person name="Yazdan S."/>
            <person name="Boulund F."/>
            <person name="Johnning A."/>
            <person name="Engstrand L."/>
            <person name="Kristiansson E."/>
            <person name="Moore E."/>
        </authorList>
    </citation>
    <scope>NUCLEOTIDE SEQUENCE [LARGE SCALE GENOMIC DNA]</scope>
    <source>
        <strain evidence="6 7">CCUG 54913</strain>
    </source>
</reference>
<comment type="subunit">
    <text evidence="2">The pili are polar flexible filaments of about 5.4 nanometers diameter and 2.5 micrometers average length; they consist of only a single polypeptide chain arranged in a helical configuration of five subunits per turn in the assembled pilus.</text>
</comment>
<evidence type="ECO:0000313" key="7">
    <source>
        <dbReference type="Proteomes" id="UP000189800"/>
    </source>
</evidence>
<comment type="caution">
    <text evidence="6">The sequence shown here is derived from an EMBL/GenBank/DDBJ whole genome shotgun (WGS) entry which is preliminary data.</text>
</comment>
<proteinExistence type="inferred from homology"/>
<keyword evidence="7" id="KW-1185">Reference proteome</keyword>
<dbReference type="InterPro" id="IPR001082">
    <property type="entry name" value="Pilin"/>
</dbReference>
<dbReference type="SUPFAM" id="SSF54523">
    <property type="entry name" value="Pili subunits"/>
    <property type="match status" value="1"/>
</dbReference>
<keyword evidence="5" id="KW-0472">Membrane</keyword>
<dbReference type="PANTHER" id="PTHR30093">
    <property type="entry name" value="GENERAL SECRETION PATHWAY PROTEIN G"/>
    <property type="match status" value="1"/>
</dbReference>
<dbReference type="GO" id="GO:0015628">
    <property type="term" value="P:protein secretion by the type II secretion system"/>
    <property type="evidence" value="ECO:0007669"/>
    <property type="project" value="InterPro"/>
</dbReference>
<dbReference type="InterPro" id="IPR000983">
    <property type="entry name" value="Bac_GSPG_pilin"/>
</dbReference>
<dbReference type="InterPro" id="IPR012902">
    <property type="entry name" value="N_methyl_site"/>
</dbReference>
<evidence type="ECO:0000256" key="1">
    <source>
        <dbReference type="ARBA" id="ARBA00005233"/>
    </source>
</evidence>
<dbReference type="AlphaFoldDB" id="A0A1T0CR79"/>
<dbReference type="PROSITE" id="PS00409">
    <property type="entry name" value="PROKAR_NTER_METHYL"/>
    <property type="match status" value="1"/>
</dbReference>
<dbReference type="GO" id="GO:0009289">
    <property type="term" value="C:pilus"/>
    <property type="evidence" value="ECO:0007669"/>
    <property type="project" value="InterPro"/>
</dbReference>
<keyword evidence="5" id="KW-1133">Transmembrane helix</keyword>
<dbReference type="GO" id="GO:0015627">
    <property type="term" value="C:type II protein secretion system complex"/>
    <property type="evidence" value="ECO:0007669"/>
    <property type="project" value="InterPro"/>
</dbReference>
<dbReference type="Pfam" id="PF07963">
    <property type="entry name" value="N_methyl"/>
    <property type="match status" value="1"/>
</dbReference>